<keyword evidence="2" id="KW-1185">Reference proteome</keyword>
<protein>
    <submittedName>
        <fullName evidence="1">Uncharacterized protein</fullName>
    </submittedName>
</protein>
<sequence>MHSVARKYQAVCRKIQSERREDTGGSRYRENG</sequence>
<evidence type="ECO:0000313" key="2">
    <source>
        <dbReference type="Proteomes" id="UP000222564"/>
    </source>
</evidence>
<dbReference type="Proteomes" id="UP000222564">
    <property type="component" value="Unassembled WGS sequence"/>
</dbReference>
<reference evidence="1 2" key="1">
    <citation type="submission" date="2013-09" db="EMBL/GenBank/DDBJ databases">
        <title>Biodegradation of hydrocarbons in the deep terrestrial subsurface : characterization of a microbial consortium composed of two Desulfotomaculum species originating from a deep geological formation.</title>
        <authorList>
            <person name="Aullo T."/>
            <person name="Berlendis S."/>
            <person name="Lascourreges J.-F."/>
            <person name="Dessort D."/>
            <person name="Saint-Laurent S."/>
            <person name="Schraauwers B."/>
            <person name="Mas J."/>
            <person name="Magot M."/>
            <person name="Ranchou-Peyruse A."/>
        </authorList>
    </citation>
    <scope>NUCLEOTIDE SEQUENCE [LARGE SCALE GENOMIC DNA]</scope>
    <source>
        <strain evidence="1 2">Bs107</strain>
    </source>
</reference>
<comment type="caution">
    <text evidence="1">The sequence shown here is derived from an EMBL/GenBank/DDBJ whole genome shotgun (WGS) entry which is preliminary data.</text>
</comment>
<proteinExistence type="predicted"/>
<gene>
    <name evidence="1" type="ORF">P378_19915</name>
</gene>
<name>A0A2C6MBI7_9FIRM</name>
<evidence type="ECO:0000313" key="1">
    <source>
        <dbReference type="EMBL" id="PHJ36864.1"/>
    </source>
</evidence>
<dbReference type="EMBL" id="AWQQ01000146">
    <property type="protein sequence ID" value="PHJ36864.1"/>
    <property type="molecule type" value="Genomic_DNA"/>
</dbReference>
<dbReference type="AlphaFoldDB" id="A0A2C6MBI7"/>
<accession>A0A2C6MBI7</accession>
<organism evidence="1 2">
    <name type="scientific">Desulforamulus profundi</name>
    <dbReference type="NCBI Taxonomy" id="1383067"/>
    <lineage>
        <taxon>Bacteria</taxon>
        <taxon>Bacillati</taxon>
        <taxon>Bacillota</taxon>
        <taxon>Clostridia</taxon>
        <taxon>Eubacteriales</taxon>
        <taxon>Peptococcaceae</taxon>
        <taxon>Desulforamulus</taxon>
    </lineage>
</organism>